<sequence>MDESLSLLKLMYAKSNSFECSDEYDFMPYHDAPDISFEEAMKMYGAE</sequence>
<reference evidence="1 2" key="1">
    <citation type="submission" date="2024-03" db="EMBL/GenBank/DDBJ databases">
        <title>Cross-transmission of Acinetobacter junii carrying blaOXA-58 in a neonatal intensive care unit.</title>
        <authorList>
            <person name="Bour M."/>
            <person name="Potron A."/>
            <person name="Lecointe D."/>
        </authorList>
    </citation>
    <scope>NUCLEOTIDE SEQUENCE [LARGE SCALE GENOMIC DNA]</scope>
    <source>
        <strain evidence="1 2">21A3096 case 1</strain>
    </source>
</reference>
<evidence type="ECO:0000313" key="1">
    <source>
        <dbReference type="EMBL" id="MEK0251206.1"/>
    </source>
</evidence>
<comment type="caution">
    <text evidence="1">The sequence shown here is derived from an EMBL/GenBank/DDBJ whole genome shotgun (WGS) entry which is preliminary data.</text>
</comment>
<gene>
    <name evidence="1" type="ORF">WM018_01485</name>
</gene>
<protein>
    <submittedName>
        <fullName evidence="1">Uncharacterized protein</fullName>
    </submittedName>
</protein>
<dbReference type="Proteomes" id="UP001498501">
    <property type="component" value="Unassembled WGS sequence"/>
</dbReference>
<name>A0ABU8ZD52_ACIJU</name>
<proteinExistence type="predicted"/>
<dbReference type="RefSeq" id="WP_171495087.1">
    <property type="nucleotide sequence ID" value="NZ_BKNJ01000029.1"/>
</dbReference>
<evidence type="ECO:0000313" key="2">
    <source>
        <dbReference type="Proteomes" id="UP001498501"/>
    </source>
</evidence>
<organism evidence="1 2">
    <name type="scientific">Acinetobacter junii</name>
    <dbReference type="NCBI Taxonomy" id="40215"/>
    <lineage>
        <taxon>Bacteria</taxon>
        <taxon>Pseudomonadati</taxon>
        <taxon>Pseudomonadota</taxon>
        <taxon>Gammaproteobacteria</taxon>
        <taxon>Moraxellales</taxon>
        <taxon>Moraxellaceae</taxon>
        <taxon>Acinetobacter</taxon>
    </lineage>
</organism>
<keyword evidence="2" id="KW-1185">Reference proteome</keyword>
<accession>A0ABU8ZD52</accession>
<dbReference type="EMBL" id="JBBMLE010000003">
    <property type="protein sequence ID" value="MEK0251206.1"/>
    <property type="molecule type" value="Genomic_DNA"/>
</dbReference>